<evidence type="ECO:0000256" key="3">
    <source>
        <dbReference type="ARBA" id="ARBA00022692"/>
    </source>
</evidence>
<protein>
    <recommendedName>
        <fullName evidence="6">Tetraspanin</fullName>
    </recommendedName>
</protein>
<feature type="transmembrane region" description="Helical" evidence="6">
    <location>
        <begin position="88"/>
        <end position="112"/>
    </location>
</feature>
<dbReference type="InterPro" id="IPR018499">
    <property type="entry name" value="Tetraspanin/Peripherin"/>
</dbReference>
<dbReference type="PIRSF" id="PIRSF002419">
    <property type="entry name" value="Tetraspanin"/>
    <property type="match status" value="1"/>
</dbReference>
<reference evidence="7" key="2">
    <citation type="submission" date="2021-01" db="UniProtKB">
        <authorList>
            <consortium name="EnsemblMetazoa"/>
        </authorList>
    </citation>
    <scope>IDENTIFICATION</scope>
</reference>
<dbReference type="AlphaFoldDB" id="A0A7M6UC86"/>
<dbReference type="Proteomes" id="UP000007110">
    <property type="component" value="Unassembled WGS sequence"/>
</dbReference>
<name>A0A7M6UC86_STRPU</name>
<feature type="transmembrane region" description="Helical" evidence="6">
    <location>
        <begin position="248"/>
        <end position="273"/>
    </location>
</feature>
<evidence type="ECO:0000256" key="2">
    <source>
        <dbReference type="ARBA" id="ARBA00006840"/>
    </source>
</evidence>
<feature type="transmembrane region" description="Helical" evidence="6">
    <location>
        <begin position="14"/>
        <end position="39"/>
    </location>
</feature>
<dbReference type="RefSeq" id="XP_030844647.1">
    <property type="nucleotide sequence ID" value="XM_030988787.1"/>
</dbReference>
<dbReference type="KEGG" id="spu:751836"/>
<proteinExistence type="inferred from homology"/>
<reference evidence="8" key="1">
    <citation type="submission" date="2015-02" db="EMBL/GenBank/DDBJ databases">
        <title>Genome sequencing for Strongylocentrotus purpuratus.</title>
        <authorList>
            <person name="Murali S."/>
            <person name="Liu Y."/>
            <person name="Vee V."/>
            <person name="English A."/>
            <person name="Wang M."/>
            <person name="Skinner E."/>
            <person name="Han Y."/>
            <person name="Muzny D.M."/>
            <person name="Worley K.C."/>
            <person name="Gibbs R.A."/>
        </authorList>
    </citation>
    <scope>NUCLEOTIDE SEQUENCE</scope>
</reference>
<dbReference type="GeneID" id="751836"/>
<comment type="subcellular location">
    <subcellularLocation>
        <location evidence="1 6">Membrane</location>
        <topology evidence="1 6">Multi-pass membrane protein</topology>
    </subcellularLocation>
</comment>
<dbReference type="Gene3D" id="1.10.1450.10">
    <property type="entry name" value="Tetraspanin"/>
    <property type="match status" value="1"/>
</dbReference>
<comment type="similarity">
    <text evidence="2 6">Belongs to the tetraspanin (TM4SF) family.</text>
</comment>
<dbReference type="Pfam" id="PF00335">
    <property type="entry name" value="Tetraspanin"/>
    <property type="match status" value="1"/>
</dbReference>
<keyword evidence="4 6" id="KW-1133">Transmembrane helix</keyword>
<keyword evidence="5 6" id="KW-0472">Membrane</keyword>
<evidence type="ECO:0000313" key="7">
    <source>
        <dbReference type="EnsemblMetazoa" id="NP_001118229"/>
    </source>
</evidence>
<sequence length="283" mass="30198">MGMELGGCAKCSKYLLIVFNVLFFLVGIALLAAGIWVIVQPYQLEILEILNNPLIKNSAYLLIALGSFIIVVAALGCCGACMNSKCLLVVYFIIILIIFIAQLVGCALVLAYRSEVNKFVSEGLATTMDDYKGESANDTLSTAWNGIQILLECCGTNGYGDWADGTWVNTTSPMIEIGGSSYPQEYPATCCVFEDKYTILEGGVWPTPVDLALCMGRADDGSEVTPTNATLNKGGCFMAFEDLVIGQIAIVGGVGIGLLVFELLSMAFAIILCRGISKGEDVV</sequence>
<dbReference type="SUPFAM" id="SSF48652">
    <property type="entry name" value="Tetraspanin"/>
    <property type="match status" value="1"/>
</dbReference>
<feature type="transmembrane region" description="Helical" evidence="6">
    <location>
        <begin position="59"/>
        <end position="81"/>
    </location>
</feature>
<dbReference type="PANTHER" id="PTHR19282:SF519">
    <property type="entry name" value="TETRASPANIN"/>
    <property type="match status" value="1"/>
</dbReference>
<keyword evidence="8" id="KW-1185">Reference proteome</keyword>
<dbReference type="OrthoDB" id="6134317at2759"/>
<organism evidence="7 8">
    <name type="scientific">Strongylocentrotus purpuratus</name>
    <name type="common">Purple sea urchin</name>
    <dbReference type="NCBI Taxonomy" id="7668"/>
    <lineage>
        <taxon>Eukaryota</taxon>
        <taxon>Metazoa</taxon>
        <taxon>Echinodermata</taxon>
        <taxon>Eleutherozoa</taxon>
        <taxon>Echinozoa</taxon>
        <taxon>Echinoidea</taxon>
        <taxon>Euechinoidea</taxon>
        <taxon>Echinacea</taxon>
        <taxon>Camarodonta</taxon>
        <taxon>Echinidea</taxon>
        <taxon>Strongylocentrotidae</taxon>
        <taxon>Strongylocentrotus</taxon>
    </lineage>
</organism>
<keyword evidence="3 6" id="KW-0812">Transmembrane</keyword>
<dbReference type="PANTHER" id="PTHR19282">
    <property type="entry name" value="TETRASPANIN"/>
    <property type="match status" value="1"/>
</dbReference>
<dbReference type="EnsemblMetazoa" id="NM_001124757">
    <property type="protein sequence ID" value="NP_001118229"/>
    <property type="gene ID" value="LOC751836"/>
</dbReference>
<evidence type="ECO:0000256" key="6">
    <source>
        <dbReference type="RuleBase" id="RU361218"/>
    </source>
</evidence>
<evidence type="ECO:0000256" key="5">
    <source>
        <dbReference type="ARBA" id="ARBA00023136"/>
    </source>
</evidence>
<dbReference type="GO" id="GO:0005886">
    <property type="term" value="C:plasma membrane"/>
    <property type="evidence" value="ECO:0000318"/>
    <property type="project" value="GO_Central"/>
</dbReference>
<dbReference type="EnsemblMetazoa" id="XM_030988787">
    <property type="protein sequence ID" value="XP_030844647"/>
    <property type="gene ID" value="LOC751836"/>
</dbReference>
<dbReference type="PRINTS" id="PR00259">
    <property type="entry name" value="TMFOUR"/>
</dbReference>
<dbReference type="InParanoid" id="A0A7M6UC86"/>
<accession>A0A7M6UC86</accession>
<dbReference type="InterPro" id="IPR008952">
    <property type="entry name" value="Tetraspanin_EC2_sf"/>
</dbReference>
<evidence type="ECO:0000256" key="4">
    <source>
        <dbReference type="ARBA" id="ARBA00022989"/>
    </source>
</evidence>
<evidence type="ECO:0000313" key="8">
    <source>
        <dbReference type="Proteomes" id="UP000007110"/>
    </source>
</evidence>
<dbReference type="RefSeq" id="NP_001118229.1">
    <property type="nucleotide sequence ID" value="NM_001124757.2"/>
</dbReference>
<evidence type="ECO:0000256" key="1">
    <source>
        <dbReference type="ARBA" id="ARBA00004141"/>
    </source>
</evidence>
<dbReference type="InterPro" id="IPR000301">
    <property type="entry name" value="Tetraspanin_animals"/>
</dbReference>